<dbReference type="SUPFAM" id="SSF88723">
    <property type="entry name" value="PIN domain-like"/>
    <property type="match status" value="1"/>
</dbReference>
<reference evidence="9" key="1">
    <citation type="submission" date="2016-10" db="EMBL/GenBank/DDBJ databases">
        <authorList>
            <person name="Varghese N."/>
            <person name="Submissions S."/>
        </authorList>
    </citation>
    <scope>NUCLEOTIDE SEQUENCE [LARGE SCALE GENOMIC DNA]</scope>
    <source>
        <strain evidence="9">DSM 40318</strain>
    </source>
</reference>
<evidence type="ECO:0000259" key="7">
    <source>
        <dbReference type="SMART" id="SM00670"/>
    </source>
</evidence>
<dbReference type="GO" id="GO:0004540">
    <property type="term" value="F:RNA nuclease activity"/>
    <property type="evidence" value="ECO:0007669"/>
    <property type="project" value="InterPro"/>
</dbReference>
<feature type="binding site" evidence="6">
    <location>
        <position position="107"/>
    </location>
    <ligand>
        <name>Mg(2+)</name>
        <dbReference type="ChEBI" id="CHEBI:18420"/>
    </ligand>
</feature>
<proteinExistence type="inferred from homology"/>
<dbReference type="Gene3D" id="3.40.50.1010">
    <property type="entry name" value="5'-nuclease"/>
    <property type="match status" value="1"/>
</dbReference>
<dbReference type="Proteomes" id="UP000198609">
    <property type="component" value="Unassembled WGS sequence"/>
</dbReference>
<keyword evidence="5 6" id="KW-0460">Magnesium</keyword>
<dbReference type="GO" id="GO:0090729">
    <property type="term" value="F:toxin activity"/>
    <property type="evidence" value="ECO:0007669"/>
    <property type="project" value="UniProtKB-KW"/>
</dbReference>
<keyword evidence="4 6" id="KW-0378">Hydrolase</keyword>
<dbReference type="InterPro" id="IPR029060">
    <property type="entry name" value="PIN-like_dom_sf"/>
</dbReference>
<keyword evidence="1 6" id="KW-1277">Toxin-antitoxin system</keyword>
<evidence type="ECO:0000256" key="1">
    <source>
        <dbReference type="ARBA" id="ARBA00022649"/>
    </source>
</evidence>
<evidence type="ECO:0000256" key="3">
    <source>
        <dbReference type="ARBA" id="ARBA00022723"/>
    </source>
</evidence>
<dbReference type="GO" id="GO:0016787">
    <property type="term" value="F:hydrolase activity"/>
    <property type="evidence" value="ECO:0007669"/>
    <property type="project" value="UniProtKB-KW"/>
</dbReference>
<evidence type="ECO:0000256" key="6">
    <source>
        <dbReference type="HAMAP-Rule" id="MF_00265"/>
    </source>
</evidence>
<dbReference type="GO" id="GO:0000287">
    <property type="term" value="F:magnesium ion binding"/>
    <property type="evidence" value="ECO:0007669"/>
    <property type="project" value="UniProtKB-UniRule"/>
</dbReference>
<keyword evidence="9" id="KW-1185">Reference proteome</keyword>
<sequence length="144" mass="15855">MKLIVDAGPVFAYLSADDPDHARSATLLESFEGELVIPQLVLAEVSYFINTRVKRAVGAKKAAEAELALIEDITAGAFRVEPVEDQDWPRIAELVGRYHDFPLGITDASVMTAAERLDTPKVATLDSRHFRAVTSSRFGHFEIL</sequence>
<feature type="binding site" evidence="6">
    <location>
        <position position="6"/>
    </location>
    <ligand>
        <name>Mg(2+)</name>
        <dbReference type="ChEBI" id="CHEBI:18420"/>
    </ligand>
</feature>
<name>A0A1H4KCU4_STRMJ</name>
<evidence type="ECO:0000256" key="4">
    <source>
        <dbReference type="ARBA" id="ARBA00022801"/>
    </source>
</evidence>
<dbReference type="EMBL" id="FNST01000002">
    <property type="protein sequence ID" value="SEB56086.1"/>
    <property type="molecule type" value="Genomic_DNA"/>
</dbReference>
<comment type="function">
    <text evidence="6">Toxic component of a toxin-antitoxin (TA) system. An RNase.</text>
</comment>
<evidence type="ECO:0000256" key="5">
    <source>
        <dbReference type="ARBA" id="ARBA00022842"/>
    </source>
</evidence>
<keyword evidence="2 6" id="KW-0540">Nuclease</keyword>
<dbReference type="Pfam" id="PF01850">
    <property type="entry name" value="PIN"/>
    <property type="match status" value="1"/>
</dbReference>
<keyword evidence="3 6" id="KW-0479">Metal-binding</keyword>
<comment type="cofactor">
    <cofactor evidence="6">
        <name>Mg(2+)</name>
        <dbReference type="ChEBI" id="CHEBI:18420"/>
    </cofactor>
</comment>
<protein>
    <recommendedName>
        <fullName evidence="6">Ribonuclease VapC</fullName>
        <shortName evidence="6">RNase VapC</shortName>
        <ecNumber evidence="6">3.1.-.-</ecNumber>
    </recommendedName>
    <alternativeName>
        <fullName evidence="6">Toxin VapC</fullName>
    </alternativeName>
</protein>
<gene>
    <name evidence="6" type="primary">vapC</name>
    <name evidence="8" type="ORF">SAMN04490356_0585</name>
</gene>
<dbReference type="EC" id="3.1.-.-" evidence="6"/>
<evidence type="ECO:0000313" key="8">
    <source>
        <dbReference type="EMBL" id="SEB56086.1"/>
    </source>
</evidence>
<feature type="domain" description="PIN" evidence="7">
    <location>
        <begin position="1"/>
        <end position="131"/>
    </location>
</feature>
<dbReference type="RefSeq" id="WP_093460118.1">
    <property type="nucleotide sequence ID" value="NZ_FNST01000002.1"/>
</dbReference>
<dbReference type="SMART" id="SM00670">
    <property type="entry name" value="PINc"/>
    <property type="match status" value="1"/>
</dbReference>
<keyword evidence="6" id="KW-0800">Toxin</keyword>
<dbReference type="InterPro" id="IPR002716">
    <property type="entry name" value="PIN_dom"/>
</dbReference>
<accession>A0A1H4KCU4</accession>
<comment type="similarity">
    <text evidence="6">Belongs to the PINc/VapC protein family.</text>
</comment>
<evidence type="ECO:0000313" key="9">
    <source>
        <dbReference type="Proteomes" id="UP000198609"/>
    </source>
</evidence>
<organism evidence="8 9">
    <name type="scientific">Streptomyces melanosporofaciens</name>
    <dbReference type="NCBI Taxonomy" id="67327"/>
    <lineage>
        <taxon>Bacteria</taxon>
        <taxon>Bacillati</taxon>
        <taxon>Actinomycetota</taxon>
        <taxon>Actinomycetes</taxon>
        <taxon>Kitasatosporales</taxon>
        <taxon>Streptomycetaceae</taxon>
        <taxon>Streptomyces</taxon>
        <taxon>Streptomyces violaceusniger group</taxon>
    </lineage>
</organism>
<evidence type="ECO:0000256" key="2">
    <source>
        <dbReference type="ARBA" id="ARBA00022722"/>
    </source>
</evidence>
<dbReference type="AlphaFoldDB" id="A0A1H4KCU4"/>
<dbReference type="InterPro" id="IPR022907">
    <property type="entry name" value="VapC_family"/>
</dbReference>
<dbReference type="HAMAP" id="MF_00265">
    <property type="entry name" value="VapC_Nob1"/>
    <property type="match status" value="1"/>
</dbReference>